<evidence type="ECO:0000313" key="2">
    <source>
        <dbReference type="Proteomes" id="UP000186079"/>
    </source>
</evidence>
<accession>A0A1N6UJ96</accession>
<dbReference type="AlphaFoldDB" id="A0A1N6UJ96"/>
<reference evidence="1 2" key="1">
    <citation type="submission" date="2017-01" db="EMBL/GenBank/DDBJ databases">
        <authorList>
            <person name="Mah S.A."/>
            <person name="Swanson W.J."/>
            <person name="Moy G.W."/>
            <person name="Vacquier V.D."/>
        </authorList>
    </citation>
    <scope>NUCLEOTIDE SEQUENCE [LARGE SCALE GENOMIC DNA]</scope>
    <source>
        <strain evidence="1 2">ATCC 29606</strain>
    </source>
</reference>
<protein>
    <submittedName>
        <fullName evidence="1">Uncharacterized protein</fullName>
    </submittedName>
</protein>
<proteinExistence type="predicted"/>
<evidence type="ECO:0000313" key="1">
    <source>
        <dbReference type="EMBL" id="SIQ65738.1"/>
    </source>
</evidence>
<name>A0A1N6UJ96_9PSED</name>
<sequence length="71" mass="8048">MTAPRWFLDVSQIRPRDGDVLVLPADTPHEEILRFGEALKAAHDGKRFLLVNCDISVIPEAEMNAAGWYRK</sequence>
<organism evidence="1 2">
    <name type="scientific">Pseudomonas flexibilis</name>
    <dbReference type="NCBI Taxonomy" id="706570"/>
    <lineage>
        <taxon>Bacteria</taxon>
        <taxon>Pseudomonadati</taxon>
        <taxon>Pseudomonadota</taxon>
        <taxon>Gammaproteobacteria</taxon>
        <taxon>Pseudomonadales</taxon>
        <taxon>Pseudomonadaceae</taxon>
        <taxon>Pseudomonas</taxon>
    </lineage>
</organism>
<dbReference type="Proteomes" id="UP000186079">
    <property type="component" value="Unassembled WGS sequence"/>
</dbReference>
<dbReference type="RefSeq" id="WP_039561421.1">
    <property type="nucleotide sequence ID" value="NZ_FTMC01000008.1"/>
</dbReference>
<dbReference type="EMBL" id="FTMC01000008">
    <property type="protein sequence ID" value="SIQ65738.1"/>
    <property type="molecule type" value="Genomic_DNA"/>
</dbReference>
<gene>
    <name evidence="1" type="ORF">SAMN05421672_108164</name>
</gene>